<keyword evidence="8" id="KW-0625">Polysaccharide transport</keyword>
<feature type="transmembrane region" description="Helical" evidence="10">
    <location>
        <begin position="156"/>
        <end position="174"/>
    </location>
</feature>
<dbReference type="RefSeq" id="WP_084350595.1">
    <property type="nucleotide sequence ID" value="NZ_FWYD01000002.1"/>
</dbReference>
<gene>
    <name evidence="12" type="ORF">SAMN06295998_102261</name>
</gene>
<comment type="subcellular location">
    <subcellularLocation>
        <location evidence="1">Cell membrane</location>
        <topology evidence="1">Multi-pass membrane protein</topology>
    </subcellularLocation>
</comment>
<evidence type="ECO:0000313" key="13">
    <source>
        <dbReference type="Proteomes" id="UP000192330"/>
    </source>
</evidence>
<keyword evidence="3" id="KW-0813">Transport</keyword>
<proteinExistence type="inferred from homology"/>
<comment type="similarity">
    <text evidence="2">Belongs to the ABC-2 integral membrane protein family.</text>
</comment>
<keyword evidence="4" id="KW-1003">Cell membrane</keyword>
<dbReference type="GO" id="GO:0140359">
    <property type="term" value="F:ABC-type transporter activity"/>
    <property type="evidence" value="ECO:0007669"/>
    <property type="project" value="InterPro"/>
</dbReference>
<dbReference type="InterPro" id="IPR013525">
    <property type="entry name" value="ABC2_TM"/>
</dbReference>
<keyword evidence="9 10" id="KW-0472">Membrane</keyword>
<dbReference type="PRINTS" id="PR00164">
    <property type="entry name" value="ABC2TRNSPORT"/>
</dbReference>
<keyword evidence="6 10" id="KW-0812">Transmembrane</keyword>
<feature type="transmembrane region" description="Helical" evidence="10">
    <location>
        <begin position="124"/>
        <end position="144"/>
    </location>
</feature>
<evidence type="ECO:0000256" key="1">
    <source>
        <dbReference type="ARBA" id="ARBA00004651"/>
    </source>
</evidence>
<evidence type="ECO:0000256" key="8">
    <source>
        <dbReference type="ARBA" id="ARBA00023047"/>
    </source>
</evidence>
<keyword evidence="5" id="KW-0762">Sugar transport</keyword>
<dbReference type="PANTHER" id="PTHR30413">
    <property type="entry name" value="INNER MEMBRANE TRANSPORT PERMEASE"/>
    <property type="match status" value="1"/>
</dbReference>
<dbReference type="EMBL" id="FWYD01000002">
    <property type="protein sequence ID" value="SMC53595.1"/>
    <property type="molecule type" value="Genomic_DNA"/>
</dbReference>
<dbReference type="PANTHER" id="PTHR30413:SF10">
    <property type="entry name" value="CAPSULE POLYSACCHARIDE EXPORT INNER-MEMBRANE PROTEIN CTRC"/>
    <property type="match status" value="1"/>
</dbReference>
<evidence type="ECO:0000313" key="12">
    <source>
        <dbReference type="EMBL" id="SMC53595.1"/>
    </source>
</evidence>
<evidence type="ECO:0000256" key="10">
    <source>
        <dbReference type="SAM" id="Phobius"/>
    </source>
</evidence>
<evidence type="ECO:0000256" key="2">
    <source>
        <dbReference type="ARBA" id="ARBA00007783"/>
    </source>
</evidence>
<keyword evidence="13" id="KW-1185">Reference proteome</keyword>
<evidence type="ECO:0000256" key="9">
    <source>
        <dbReference type="ARBA" id="ARBA00023136"/>
    </source>
</evidence>
<dbReference type="GO" id="GO:0015774">
    <property type="term" value="P:polysaccharide transport"/>
    <property type="evidence" value="ECO:0007669"/>
    <property type="project" value="UniProtKB-KW"/>
</dbReference>
<dbReference type="Pfam" id="PF01061">
    <property type="entry name" value="ABC2_membrane"/>
    <property type="match status" value="1"/>
</dbReference>
<keyword evidence="7 10" id="KW-1133">Transmembrane helix</keyword>
<evidence type="ECO:0000256" key="5">
    <source>
        <dbReference type="ARBA" id="ARBA00022597"/>
    </source>
</evidence>
<dbReference type="STRING" id="1387277.SAMN06295998_102261"/>
<evidence type="ECO:0000256" key="7">
    <source>
        <dbReference type="ARBA" id="ARBA00022989"/>
    </source>
</evidence>
<dbReference type="AlphaFoldDB" id="A0A1W1ZYS2"/>
<protein>
    <submittedName>
        <fullName evidence="12">Capsular polysaccharide transport system permease protein</fullName>
    </submittedName>
</protein>
<evidence type="ECO:0000259" key="11">
    <source>
        <dbReference type="Pfam" id="PF01061"/>
    </source>
</evidence>
<dbReference type="OrthoDB" id="8479094at2"/>
<dbReference type="GO" id="GO:0015920">
    <property type="term" value="P:lipopolysaccharide transport"/>
    <property type="evidence" value="ECO:0007669"/>
    <property type="project" value="TreeGrafter"/>
</dbReference>
<dbReference type="InterPro" id="IPR000412">
    <property type="entry name" value="ABC_2_transport"/>
</dbReference>
<feature type="transmembrane region" description="Helical" evidence="10">
    <location>
        <begin position="38"/>
        <end position="60"/>
    </location>
</feature>
<dbReference type="GO" id="GO:0043190">
    <property type="term" value="C:ATP-binding cassette (ABC) transporter complex"/>
    <property type="evidence" value="ECO:0007669"/>
    <property type="project" value="InterPro"/>
</dbReference>
<organism evidence="12 13">
    <name type="scientific">Primorskyibacter flagellatus</name>
    <dbReference type="NCBI Taxonomy" id="1387277"/>
    <lineage>
        <taxon>Bacteria</taxon>
        <taxon>Pseudomonadati</taxon>
        <taxon>Pseudomonadota</taxon>
        <taxon>Alphaproteobacteria</taxon>
        <taxon>Rhodobacterales</taxon>
        <taxon>Roseobacteraceae</taxon>
        <taxon>Primorskyibacter</taxon>
    </lineage>
</organism>
<accession>A0A1W1ZYS2</accession>
<dbReference type="Proteomes" id="UP000192330">
    <property type="component" value="Unassembled WGS sequence"/>
</dbReference>
<evidence type="ECO:0000256" key="4">
    <source>
        <dbReference type="ARBA" id="ARBA00022475"/>
    </source>
</evidence>
<reference evidence="12 13" key="1">
    <citation type="submission" date="2017-04" db="EMBL/GenBank/DDBJ databases">
        <authorList>
            <person name="Afonso C.L."/>
            <person name="Miller P.J."/>
            <person name="Scott M.A."/>
            <person name="Spackman E."/>
            <person name="Goraichik I."/>
            <person name="Dimitrov K.M."/>
            <person name="Suarez D.L."/>
            <person name="Swayne D.E."/>
        </authorList>
    </citation>
    <scope>NUCLEOTIDE SEQUENCE [LARGE SCALE GENOMIC DNA]</scope>
    <source>
        <strain evidence="12 13">CGMCC 1.12644</strain>
    </source>
</reference>
<evidence type="ECO:0000256" key="6">
    <source>
        <dbReference type="ARBA" id="ARBA00022692"/>
    </source>
</evidence>
<feature type="transmembrane region" description="Helical" evidence="10">
    <location>
        <begin position="180"/>
        <end position="198"/>
    </location>
</feature>
<feature type="transmembrane region" description="Helical" evidence="10">
    <location>
        <begin position="235"/>
        <end position="254"/>
    </location>
</feature>
<evidence type="ECO:0000256" key="3">
    <source>
        <dbReference type="ARBA" id="ARBA00022448"/>
    </source>
</evidence>
<feature type="domain" description="ABC-2 type transporter transmembrane" evidence="11">
    <location>
        <begin position="18"/>
        <end position="226"/>
    </location>
</feature>
<sequence>MSSKLLARKTRRFPGLRAIFALLLREMSTTYGKSPGGYLWAIAEPIAAVTLLSIVFSFAFRKPPLGNDFALFYGTGFIPFMLYNDVTRKIGVSIRFSKQLLAYPSVTFVDAVLSRFILNYLTQAMVALLFMSGLIVALGVNAILDWGAIAQAMGMAAAIALGLGMLNCFLIHMFPVWDQIWGIINRPAFILSGVLFVVDEISEPYRTILLFNPIAHIIMEFRAGFFVTYDAVFVSPAYVYMISAICLFFGLLLLSRYNRYILNEAP</sequence>
<name>A0A1W1ZYS2_9RHOB</name>